<accession>A0A1I5VG64</accession>
<organism evidence="7 8">
    <name type="scientific">Caldicoprobacter faecalis</name>
    <dbReference type="NCBI Taxonomy" id="937334"/>
    <lineage>
        <taxon>Bacteria</taxon>
        <taxon>Bacillati</taxon>
        <taxon>Bacillota</taxon>
        <taxon>Clostridia</taxon>
        <taxon>Caldicoprobacterales</taxon>
        <taxon>Caldicoprobacteraceae</taxon>
        <taxon>Caldicoprobacter</taxon>
    </lineage>
</organism>
<proteinExistence type="inferred from homology"/>
<evidence type="ECO:0000313" key="8">
    <source>
        <dbReference type="Proteomes" id="UP000198577"/>
    </source>
</evidence>
<keyword evidence="8" id="KW-1185">Reference proteome</keyword>
<feature type="transmembrane region" description="Helical" evidence="6">
    <location>
        <begin position="37"/>
        <end position="57"/>
    </location>
</feature>
<protein>
    <recommendedName>
        <fullName evidence="6">GDT1 family protein</fullName>
    </recommendedName>
</protein>
<comment type="subcellular location">
    <subcellularLocation>
        <location evidence="1 6">Membrane</location>
        <topology evidence="1 6">Multi-pass membrane protein</topology>
    </subcellularLocation>
</comment>
<dbReference type="Pfam" id="PF01169">
    <property type="entry name" value="GDT1"/>
    <property type="match status" value="1"/>
</dbReference>
<evidence type="ECO:0000313" key="7">
    <source>
        <dbReference type="EMBL" id="SFQ06485.1"/>
    </source>
</evidence>
<evidence type="ECO:0000256" key="1">
    <source>
        <dbReference type="ARBA" id="ARBA00004141"/>
    </source>
</evidence>
<dbReference type="RefSeq" id="WP_025747719.1">
    <property type="nucleotide sequence ID" value="NZ_FOXR01000011.1"/>
</dbReference>
<evidence type="ECO:0000256" key="6">
    <source>
        <dbReference type="RuleBase" id="RU365102"/>
    </source>
</evidence>
<dbReference type="STRING" id="937334.SAMN05444406_11110"/>
<evidence type="ECO:0000256" key="5">
    <source>
        <dbReference type="ARBA" id="ARBA00023136"/>
    </source>
</evidence>
<keyword evidence="3 6" id="KW-0812">Transmembrane</keyword>
<dbReference type="EMBL" id="FOXR01000011">
    <property type="protein sequence ID" value="SFQ06485.1"/>
    <property type="molecule type" value="Genomic_DNA"/>
</dbReference>
<feature type="transmembrane region" description="Helical" evidence="6">
    <location>
        <begin position="69"/>
        <end position="86"/>
    </location>
</feature>
<evidence type="ECO:0000256" key="2">
    <source>
        <dbReference type="ARBA" id="ARBA00009190"/>
    </source>
</evidence>
<sequence>MNWKLFLLSFFMLFIAELGDKTQLTVFTLATQHKEPLPVFLGASLALVVVTLLGSFLGGVVTRYVPTSYLQLLAGLLFVGIGIFILREALPQVWNMLIMRK</sequence>
<dbReference type="GO" id="GO:0016020">
    <property type="term" value="C:membrane"/>
    <property type="evidence" value="ECO:0007669"/>
    <property type="project" value="UniProtKB-SubCell"/>
</dbReference>
<dbReference type="GO" id="GO:0046873">
    <property type="term" value="F:metal ion transmembrane transporter activity"/>
    <property type="evidence" value="ECO:0007669"/>
    <property type="project" value="InterPro"/>
</dbReference>
<dbReference type="Proteomes" id="UP000198577">
    <property type="component" value="Unassembled WGS sequence"/>
</dbReference>
<keyword evidence="4 6" id="KW-1133">Transmembrane helix</keyword>
<evidence type="ECO:0000256" key="4">
    <source>
        <dbReference type="ARBA" id="ARBA00022989"/>
    </source>
</evidence>
<dbReference type="OrthoDB" id="9801356at2"/>
<dbReference type="PANTHER" id="PTHR12608:SF1">
    <property type="entry name" value="TRANSMEMBRANE PROTEIN 165"/>
    <property type="match status" value="1"/>
</dbReference>
<comment type="caution">
    <text evidence="6">Lacks conserved residue(s) required for the propagation of feature annotation.</text>
</comment>
<dbReference type="InterPro" id="IPR001727">
    <property type="entry name" value="GDT1-like"/>
</dbReference>
<name>A0A1I5VG64_9FIRM</name>
<gene>
    <name evidence="7" type="ORF">SAMN05444406_11110</name>
</gene>
<evidence type="ECO:0000256" key="3">
    <source>
        <dbReference type="ARBA" id="ARBA00022692"/>
    </source>
</evidence>
<reference evidence="7 8" key="1">
    <citation type="submission" date="2016-10" db="EMBL/GenBank/DDBJ databases">
        <authorList>
            <person name="de Groot N.N."/>
        </authorList>
    </citation>
    <scope>NUCLEOTIDE SEQUENCE [LARGE SCALE GENOMIC DNA]</scope>
    <source>
        <strain evidence="7 8">DSM 20678</strain>
    </source>
</reference>
<keyword evidence="5 6" id="KW-0472">Membrane</keyword>
<dbReference type="AlphaFoldDB" id="A0A1I5VG64"/>
<dbReference type="PANTHER" id="PTHR12608">
    <property type="entry name" value="TRANSMEMBRANE PROTEIN HTP-1 RELATED"/>
    <property type="match status" value="1"/>
</dbReference>
<comment type="similarity">
    <text evidence="2 6">Belongs to the GDT1 family.</text>
</comment>